<feature type="domain" description="Serine aminopeptidase S33" evidence="2">
    <location>
        <begin position="21"/>
        <end position="257"/>
    </location>
</feature>
<evidence type="ECO:0000313" key="3">
    <source>
        <dbReference type="EMBL" id="GGE04467.1"/>
    </source>
</evidence>
<sequence length="289" mass="31176">MNAPLHDAILSGHGFAFPGGDAALLLVHGLGGTPAEMKLVGRRIAQAGFTVHGLKLPGHCGTEADLLATRWTDWAEATVAAAERLTRRHEKVFVGGLSMGALLALHAAAELGPALRGTLLYSPTLFYDGWSIPRGHVLLPPALALGFGRFYRFREAHPYGLKDDRLRERIVAAMTKGRSEEAGLLDTPGQSLHQLLKLIRAVKARLPAIAVPSLIVQAVEDDVSSPRNARYLQRRLGGPAEIEFLHDSYHMITVDRERDRVADLSLAFLRRHGAPSGIAAVAPLVEALA</sequence>
<organism evidence="3 4">
    <name type="scientific">Aureimonas endophytica</name>
    <dbReference type="NCBI Taxonomy" id="2027858"/>
    <lineage>
        <taxon>Bacteria</taxon>
        <taxon>Pseudomonadati</taxon>
        <taxon>Pseudomonadota</taxon>
        <taxon>Alphaproteobacteria</taxon>
        <taxon>Hyphomicrobiales</taxon>
        <taxon>Aurantimonadaceae</taxon>
        <taxon>Aureimonas</taxon>
    </lineage>
</organism>
<dbReference type="SUPFAM" id="SSF53474">
    <property type="entry name" value="alpha/beta-Hydrolases"/>
    <property type="match status" value="1"/>
</dbReference>
<dbReference type="InterPro" id="IPR012354">
    <property type="entry name" value="Esterase_lipase"/>
</dbReference>
<gene>
    <name evidence="3" type="ORF">GCM10011390_24250</name>
</gene>
<dbReference type="AlphaFoldDB" id="A0A916ZNM0"/>
<dbReference type="PIRSF" id="PIRSF017388">
    <property type="entry name" value="Esterase_lipase"/>
    <property type="match status" value="1"/>
</dbReference>
<evidence type="ECO:0000313" key="4">
    <source>
        <dbReference type="Proteomes" id="UP000644699"/>
    </source>
</evidence>
<reference evidence="3" key="2">
    <citation type="submission" date="2020-09" db="EMBL/GenBank/DDBJ databases">
        <authorList>
            <person name="Sun Q."/>
            <person name="Zhou Y."/>
        </authorList>
    </citation>
    <scope>NUCLEOTIDE SEQUENCE</scope>
    <source>
        <strain evidence="3">CGMCC 1.15367</strain>
    </source>
</reference>
<dbReference type="PANTHER" id="PTHR43194:SF5">
    <property type="entry name" value="PIMELOYL-[ACYL-CARRIER PROTEIN] METHYL ESTER ESTERASE"/>
    <property type="match status" value="1"/>
</dbReference>
<dbReference type="Gene3D" id="3.40.50.1820">
    <property type="entry name" value="alpha/beta hydrolase"/>
    <property type="match status" value="1"/>
</dbReference>
<dbReference type="InterPro" id="IPR050228">
    <property type="entry name" value="Carboxylesterase_BioH"/>
</dbReference>
<protein>
    <submittedName>
        <fullName evidence="3">Carboxylesterase</fullName>
    </submittedName>
</protein>
<feature type="active site" description="Charge relay system" evidence="1">
    <location>
        <position position="221"/>
    </location>
</feature>
<feature type="active site" description="Charge relay system" evidence="1">
    <location>
        <position position="250"/>
    </location>
</feature>
<accession>A0A916ZNM0</accession>
<proteinExistence type="predicted"/>
<dbReference type="EMBL" id="BMIQ01000003">
    <property type="protein sequence ID" value="GGE04467.1"/>
    <property type="molecule type" value="Genomic_DNA"/>
</dbReference>
<dbReference type="PANTHER" id="PTHR43194">
    <property type="entry name" value="HYDROLASE ALPHA/BETA FOLD FAMILY"/>
    <property type="match status" value="1"/>
</dbReference>
<comment type="caution">
    <text evidence="3">The sequence shown here is derived from an EMBL/GenBank/DDBJ whole genome shotgun (WGS) entry which is preliminary data.</text>
</comment>
<dbReference type="Pfam" id="PF12146">
    <property type="entry name" value="Hydrolase_4"/>
    <property type="match status" value="1"/>
</dbReference>
<keyword evidence="4" id="KW-1185">Reference proteome</keyword>
<feature type="active site" description="Nucleophile" evidence="1">
    <location>
        <position position="98"/>
    </location>
</feature>
<evidence type="ECO:0000259" key="2">
    <source>
        <dbReference type="Pfam" id="PF12146"/>
    </source>
</evidence>
<dbReference type="RefSeq" id="WP_188908757.1">
    <property type="nucleotide sequence ID" value="NZ_BMIQ01000003.1"/>
</dbReference>
<dbReference type="Proteomes" id="UP000644699">
    <property type="component" value="Unassembled WGS sequence"/>
</dbReference>
<evidence type="ECO:0000256" key="1">
    <source>
        <dbReference type="PIRSR" id="PIRSR017388-1"/>
    </source>
</evidence>
<dbReference type="GO" id="GO:0052689">
    <property type="term" value="F:carboxylic ester hydrolase activity"/>
    <property type="evidence" value="ECO:0007669"/>
    <property type="project" value="InterPro"/>
</dbReference>
<name>A0A916ZNM0_9HYPH</name>
<dbReference type="InterPro" id="IPR022742">
    <property type="entry name" value="Hydrolase_4"/>
</dbReference>
<reference evidence="3" key="1">
    <citation type="journal article" date="2014" name="Int. J. Syst. Evol. Microbiol.">
        <title>Complete genome sequence of Corynebacterium casei LMG S-19264T (=DSM 44701T), isolated from a smear-ripened cheese.</title>
        <authorList>
            <consortium name="US DOE Joint Genome Institute (JGI-PGF)"/>
            <person name="Walter F."/>
            <person name="Albersmeier A."/>
            <person name="Kalinowski J."/>
            <person name="Ruckert C."/>
        </authorList>
    </citation>
    <scope>NUCLEOTIDE SEQUENCE</scope>
    <source>
        <strain evidence="3">CGMCC 1.15367</strain>
    </source>
</reference>
<dbReference type="InterPro" id="IPR029058">
    <property type="entry name" value="AB_hydrolase_fold"/>
</dbReference>